<dbReference type="EMBL" id="JBHLYQ010000019">
    <property type="protein sequence ID" value="MFC0081175.1"/>
    <property type="molecule type" value="Genomic_DNA"/>
</dbReference>
<proteinExistence type="predicted"/>
<dbReference type="RefSeq" id="WP_377788168.1">
    <property type="nucleotide sequence ID" value="NZ_JBHLYQ010000019.1"/>
</dbReference>
<dbReference type="SUPFAM" id="SSF63829">
    <property type="entry name" value="Calcium-dependent phosphotriesterase"/>
    <property type="match status" value="1"/>
</dbReference>
<dbReference type="InterPro" id="IPR011042">
    <property type="entry name" value="6-blade_b-propeller_TolB-like"/>
</dbReference>
<comment type="caution">
    <text evidence="1">The sequence shown here is derived from an EMBL/GenBank/DDBJ whole genome shotgun (WGS) entry which is preliminary data.</text>
</comment>
<dbReference type="Proteomes" id="UP001589788">
    <property type="component" value="Unassembled WGS sequence"/>
</dbReference>
<name>A0ABV6C0G0_9ACTN</name>
<evidence type="ECO:0000313" key="2">
    <source>
        <dbReference type="Proteomes" id="UP001589788"/>
    </source>
</evidence>
<protein>
    <submittedName>
        <fullName evidence="1">Uncharacterized protein</fullName>
    </submittedName>
</protein>
<sequence length="443" mass="44034">MQEDLQDRSGPRPVSAQSRSRGLRPWRLALVGLPGVALAVAALPAGVAGAATAPTPPGVSAAQGQLSSLRNVVVGSAVAPNGDQNPYGIAVVPKTMGVLTAGNLLIADFNNAAGTAGAGTTILQLDPTTGKTSVFFQGGPVAGPVGIAINPLNDGVWVGDYGSAADGTGANDLLINAAGTLVATFTDTTTKGQASFLGVWGQGVSDANGVVSFYWGNAGNATTGTGGGDVWRLTPHPTATTPNGQPVNATYQQLVTGQPETAAGGSAASAAGPQGLAYDPANGTLYETNDANNTLYAIPDAATATGPVTATVVYHGPALDSPENVVVDPANGNLLVVNGAGNNDLVEITPAGQVVAVRNLAPNEAPGALFGLAVGTTPSGQTVLYYGDDDTNTVHMLVPPSPGYWEADAHGGVFSFGDAQFFGSLPGIGVRPAAPVVGIGDPR</sequence>
<accession>A0ABV6C0G0</accession>
<keyword evidence="2" id="KW-1185">Reference proteome</keyword>
<reference evidence="1 2" key="1">
    <citation type="submission" date="2024-09" db="EMBL/GenBank/DDBJ databases">
        <authorList>
            <person name="Sun Q."/>
            <person name="Mori K."/>
        </authorList>
    </citation>
    <scope>NUCLEOTIDE SEQUENCE [LARGE SCALE GENOMIC DNA]</scope>
    <source>
        <strain evidence="1 2">JCM 15389</strain>
    </source>
</reference>
<organism evidence="1 2">
    <name type="scientific">Aciditerrimonas ferrireducens</name>
    <dbReference type="NCBI Taxonomy" id="667306"/>
    <lineage>
        <taxon>Bacteria</taxon>
        <taxon>Bacillati</taxon>
        <taxon>Actinomycetota</taxon>
        <taxon>Acidimicrobiia</taxon>
        <taxon>Acidimicrobiales</taxon>
        <taxon>Acidimicrobiaceae</taxon>
        <taxon>Aciditerrimonas</taxon>
    </lineage>
</organism>
<evidence type="ECO:0000313" key="1">
    <source>
        <dbReference type="EMBL" id="MFC0081175.1"/>
    </source>
</evidence>
<gene>
    <name evidence="1" type="ORF">ACFFRE_03245</name>
</gene>
<dbReference type="Gene3D" id="2.120.10.30">
    <property type="entry name" value="TolB, C-terminal domain"/>
    <property type="match status" value="1"/>
</dbReference>